<feature type="transmembrane region" description="Helical" evidence="1">
    <location>
        <begin position="35"/>
        <end position="54"/>
    </location>
</feature>
<keyword evidence="1" id="KW-1133">Transmembrane helix</keyword>
<feature type="transmembrane region" description="Helical" evidence="1">
    <location>
        <begin position="282"/>
        <end position="300"/>
    </location>
</feature>
<protein>
    <recommendedName>
        <fullName evidence="4">Gustatory receptor</fullName>
    </recommendedName>
</protein>
<evidence type="ECO:0000256" key="1">
    <source>
        <dbReference type="SAM" id="Phobius"/>
    </source>
</evidence>
<comment type="caution">
    <text evidence="2">The sequence shown here is derived from an EMBL/GenBank/DDBJ whole genome shotgun (WGS) entry which is preliminary data.</text>
</comment>
<keyword evidence="1" id="KW-0812">Transmembrane</keyword>
<dbReference type="EMBL" id="JADYXP020000011">
    <property type="protein sequence ID" value="KAL0114787.1"/>
    <property type="molecule type" value="Genomic_DNA"/>
</dbReference>
<accession>A0AAW2FKW6</accession>
<feature type="transmembrane region" description="Helical" evidence="1">
    <location>
        <begin position="153"/>
        <end position="174"/>
    </location>
</feature>
<evidence type="ECO:0000313" key="2">
    <source>
        <dbReference type="EMBL" id="KAL0114787.1"/>
    </source>
</evidence>
<dbReference type="AlphaFoldDB" id="A0AAW2FKW6"/>
<feature type="transmembrane region" description="Helical" evidence="1">
    <location>
        <begin position="69"/>
        <end position="91"/>
    </location>
</feature>
<gene>
    <name evidence="2" type="ORF">PUN28_011833</name>
</gene>
<evidence type="ECO:0008006" key="4">
    <source>
        <dbReference type="Google" id="ProtNLM"/>
    </source>
</evidence>
<sequence length="303" mass="35009">MANVKNLKQAVMPIIWLNCIFCMGIFEIPINRPRYFLSISYVLSMLTGYFVLLYKEINIFHKLLIKQFMIFYFVMGVNILVAIMAILLFWWKSENMTKIIKRNNIADNTLEALGIKTEYQKTFRNILCLVAIWVIGMIKLIIIHVAWMYHDIGYWDLFYCNICVCFPIMVNSAVDLTFSSFISVVNRNLESVALTASLDDSFVLLKSSTRATACEVIVSVVCAFSHPMNVSFFVICVLSHFLLNILSVRDGFKCNIIIKFIINHQLDLPYTFLDTLSFSQSASAYTFNFFKYLTVFLVFVQSI</sequence>
<proteinExistence type="predicted"/>
<feature type="transmembrane region" description="Helical" evidence="1">
    <location>
        <begin position="126"/>
        <end position="147"/>
    </location>
</feature>
<keyword evidence="1" id="KW-0472">Membrane</keyword>
<name>A0AAW2FKW6_9HYME</name>
<feature type="transmembrane region" description="Helical" evidence="1">
    <location>
        <begin position="216"/>
        <end position="243"/>
    </location>
</feature>
<evidence type="ECO:0000313" key="3">
    <source>
        <dbReference type="Proteomes" id="UP001430953"/>
    </source>
</evidence>
<feature type="transmembrane region" description="Helical" evidence="1">
    <location>
        <begin position="12"/>
        <end position="28"/>
    </location>
</feature>
<organism evidence="2 3">
    <name type="scientific">Cardiocondyla obscurior</name>
    <dbReference type="NCBI Taxonomy" id="286306"/>
    <lineage>
        <taxon>Eukaryota</taxon>
        <taxon>Metazoa</taxon>
        <taxon>Ecdysozoa</taxon>
        <taxon>Arthropoda</taxon>
        <taxon>Hexapoda</taxon>
        <taxon>Insecta</taxon>
        <taxon>Pterygota</taxon>
        <taxon>Neoptera</taxon>
        <taxon>Endopterygota</taxon>
        <taxon>Hymenoptera</taxon>
        <taxon>Apocrita</taxon>
        <taxon>Aculeata</taxon>
        <taxon>Formicoidea</taxon>
        <taxon>Formicidae</taxon>
        <taxon>Myrmicinae</taxon>
        <taxon>Cardiocondyla</taxon>
    </lineage>
</organism>
<dbReference type="Proteomes" id="UP001430953">
    <property type="component" value="Unassembled WGS sequence"/>
</dbReference>
<keyword evidence="3" id="KW-1185">Reference proteome</keyword>
<reference evidence="2 3" key="1">
    <citation type="submission" date="2023-03" db="EMBL/GenBank/DDBJ databases">
        <title>High recombination rates correlate with genetic variation in Cardiocondyla obscurior ants.</title>
        <authorList>
            <person name="Errbii M."/>
        </authorList>
    </citation>
    <scope>NUCLEOTIDE SEQUENCE [LARGE SCALE GENOMIC DNA]</scope>
    <source>
        <strain evidence="2">Alpha-2009</strain>
        <tissue evidence="2">Whole body</tissue>
    </source>
</reference>